<dbReference type="EMBL" id="CP104013">
    <property type="protein sequence ID" value="UYP46817.1"/>
    <property type="molecule type" value="Genomic_DNA"/>
</dbReference>
<sequence>MASSELIEQITNDFKFVLSNPNIKGVILFGP</sequence>
<keyword evidence="2" id="KW-1185">Reference proteome</keyword>
<reference evidence="1" key="1">
    <citation type="submission" date="2022-09" db="EMBL/GenBank/DDBJ databases">
        <title>Actin cytoskeleton and complex cell architecture in an #Asgard archaeon.</title>
        <authorList>
            <person name="Ponce Toledo R.I."/>
            <person name="Schleper C."/>
            <person name="Rodrigues Oliveira T."/>
            <person name="Wollweber F."/>
            <person name="Xu J."/>
            <person name="Rittmann S."/>
            <person name="Klingl A."/>
            <person name="Pilhofer M."/>
        </authorList>
    </citation>
    <scope>NUCLEOTIDE SEQUENCE</scope>
    <source>
        <strain evidence="1">B-35</strain>
    </source>
</reference>
<name>A0ABY6HTG7_9ARCH</name>
<dbReference type="Proteomes" id="UP001208689">
    <property type="component" value="Chromosome"/>
</dbReference>
<proteinExistence type="predicted"/>
<organism evidence="1 2">
    <name type="scientific">Candidatus Lokiarchaeum ossiferum</name>
    <dbReference type="NCBI Taxonomy" id="2951803"/>
    <lineage>
        <taxon>Archaea</taxon>
        <taxon>Promethearchaeati</taxon>
        <taxon>Promethearchaeota</taxon>
        <taxon>Promethearchaeia</taxon>
        <taxon>Promethearchaeales</taxon>
        <taxon>Promethearchaeaceae</taxon>
        <taxon>Candidatus Lokiarchaeum</taxon>
    </lineage>
</organism>
<accession>A0ABY6HTG7</accession>
<protein>
    <submittedName>
        <fullName evidence="1">Uncharacterized protein</fullName>
    </submittedName>
</protein>
<evidence type="ECO:0000313" key="1">
    <source>
        <dbReference type="EMBL" id="UYP46817.1"/>
    </source>
</evidence>
<evidence type="ECO:0000313" key="2">
    <source>
        <dbReference type="Proteomes" id="UP001208689"/>
    </source>
</evidence>
<gene>
    <name evidence="1" type="ORF">NEF87_003102</name>
</gene>